<evidence type="ECO:0000313" key="1">
    <source>
        <dbReference type="EMBL" id="ELR63491.1"/>
    </source>
</evidence>
<name>L8J409_9GAMM</name>
<gene>
    <name evidence="1" type="ORF">C942_03507</name>
</gene>
<reference evidence="1 2" key="1">
    <citation type="submission" date="2012-12" db="EMBL/GenBank/DDBJ databases">
        <title>Genome Assembly of Photobacterium sp. AK15.</title>
        <authorList>
            <person name="Khatri I."/>
            <person name="Vaidya B."/>
            <person name="Srinivas T.N.R."/>
            <person name="Subramanian S."/>
            <person name="Pinnaka A."/>
        </authorList>
    </citation>
    <scope>NUCLEOTIDE SEQUENCE [LARGE SCALE GENOMIC DNA]</scope>
    <source>
        <strain evidence="1 2">AK15</strain>
    </source>
</reference>
<dbReference type="AlphaFoldDB" id="L8J409"/>
<evidence type="ECO:0000313" key="2">
    <source>
        <dbReference type="Proteomes" id="UP000011134"/>
    </source>
</evidence>
<proteinExistence type="predicted"/>
<dbReference type="PATRIC" id="fig|1056511.3.peg.4431"/>
<dbReference type="EMBL" id="AMZO01000038">
    <property type="protein sequence ID" value="ELR63491.1"/>
    <property type="molecule type" value="Genomic_DNA"/>
</dbReference>
<sequence length="218" mass="24868">MMGMKGMERLIQMINRKSTVLFIILFSLITAPFVSANPLVGKMYDYESIGESFCDQLDQVLSFEGRLQAIKSNKLAFLSDKQIDEVNRTLTKLRHIKQIHGSRDQANFYVLGRDIVDSSLMDNHCSVRNVLLTTTQTIQISCKGLGYELDGENLFSEYEYSNFFLTTKQNNGEVVISAYVDGRLSRLKQQITVVDDDISRVYAPILQENQRVFKTPKS</sequence>
<keyword evidence="2" id="KW-1185">Reference proteome</keyword>
<comment type="caution">
    <text evidence="1">The sequence shown here is derived from an EMBL/GenBank/DDBJ whole genome shotgun (WGS) entry which is preliminary data.</text>
</comment>
<dbReference type="Proteomes" id="UP000011134">
    <property type="component" value="Unassembled WGS sequence"/>
</dbReference>
<protein>
    <submittedName>
        <fullName evidence="1">Uncharacterized protein</fullName>
    </submittedName>
</protein>
<accession>L8J409</accession>
<organism evidence="1 2">
    <name type="scientific">Photobacterium marinum</name>
    <dbReference type="NCBI Taxonomy" id="1056511"/>
    <lineage>
        <taxon>Bacteria</taxon>
        <taxon>Pseudomonadati</taxon>
        <taxon>Pseudomonadota</taxon>
        <taxon>Gammaproteobacteria</taxon>
        <taxon>Vibrionales</taxon>
        <taxon>Vibrionaceae</taxon>
        <taxon>Photobacterium</taxon>
    </lineage>
</organism>